<dbReference type="SUPFAM" id="SSF51905">
    <property type="entry name" value="FAD/NAD(P)-binding domain"/>
    <property type="match status" value="2"/>
</dbReference>
<dbReference type="PRINTS" id="PR00892">
    <property type="entry name" value="RABGDI"/>
</dbReference>
<dbReference type="GO" id="GO:0015031">
    <property type="term" value="P:protein transport"/>
    <property type="evidence" value="ECO:0007669"/>
    <property type="project" value="InterPro"/>
</dbReference>
<proteinExistence type="evidence at transcript level"/>
<dbReference type="GO" id="GO:0016192">
    <property type="term" value="P:vesicle-mediated transport"/>
    <property type="evidence" value="ECO:0007669"/>
    <property type="project" value="TreeGrafter"/>
</dbReference>
<dbReference type="EMBL" id="X94983">
    <property type="protein sequence ID" value="CAA64439.1"/>
    <property type="molecule type" value="mRNA"/>
</dbReference>
<evidence type="ECO:0000256" key="1">
    <source>
        <dbReference type="ARBA" id="ARBA00004496"/>
    </source>
</evidence>
<dbReference type="PRINTS" id="PR00891">
    <property type="entry name" value="RABGDIREP"/>
</dbReference>
<dbReference type="PANTHER" id="PTHR11787:SF8">
    <property type="entry name" value="RAB GDP DISSOCIATION INHIBITOR"/>
    <property type="match status" value="1"/>
</dbReference>
<dbReference type="GO" id="GO:0005794">
    <property type="term" value="C:Golgi apparatus"/>
    <property type="evidence" value="ECO:0007669"/>
    <property type="project" value="UniProtKB-SubCell"/>
</dbReference>
<keyword evidence="4 7" id="KW-0343">GTPase activation</keyword>
<sequence length="448" mass="50215">MDEKYDVIVLGTGLKECILSGLLSVSGKKVLHMDRNKYYGGASASLSPLEELYKHFGLEEQPPEQMGRGRDWNVDLIPKFLMANGQLVKLLIHSGVTRYLEFKSVEGSYVYKKGGKIHKVPSTEAEALSSSLMGLLEKRRFRNFVSWVGSYDEKKESTHKGVDPKKPMKAAFEKHGLEQNTIDFVGHALALYRDDAYINEPCGPTISRIQLYSESIQRYGKSPYLYPLYGLGELPQGFARLSAIYGGTYMLDKPVDEIVYEGGKVVGVKSKDEVVRTDCVIGDPSYFADKVKKTGQVVRCICIMNHPIPNTKDALSCQIILPQNQVGRSSDIYISCVSFAHNVSTKGYYLAMVSTNVETSNPEEELRPGLDLLGPIQKKFVSVDDIFEPTDNGLDSRVFVSKSYDATTHFETTCDDVLDIFRELLVKPLTSPRSRHKWRQLSNSPLLH</sequence>
<dbReference type="GO" id="GO:0005096">
    <property type="term" value="F:GTPase activator activity"/>
    <property type="evidence" value="ECO:0007669"/>
    <property type="project" value="UniProtKB-KW"/>
</dbReference>
<dbReference type="Pfam" id="PF00996">
    <property type="entry name" value="GDI"/>
    <property type="match status" value="1"/>
</dbReference>
<protein>
    <recommendedName>
        <fullName evidence="7">Rab GDP dissociation inhibitor</fullName>
    </recommendedName>
</protein>
<dbReference type="PANTHER" id="PTHR11787">
    <property type="entry name" value="RAB GDP-DISSOCIATION INHIBITOR"/>
    <property type="match status" value="1"/>
</dbReference>
<evidence type="ECO:0000256" key="6">
    <source>
        <dbReference type="ARBA" id="ARBA00023034"/>
    </source>
</evidence>
<dbReference type="FunFam" id="1.10.405.10:FF:000001">
    <property type="entry name" value="Rab GDP dissociation inhibitor"/>
    <property type="match status" value="1"/>
</dbReference>
<dbReference type="Gene3D" id="3.30.519.10">
    <property type="entry name" value="Guanine Nucleotide Dissociation Inhibitor, domain 2"/>
    <property type="match status" value="1"/>
</dbReference>
<reference evidence="8" key="1">
    <citation type="journal article" date="1997" name="Aquat. Toxicol.">
        <title>Diagnosis of sublethal stress in the marine sponge Geodia cydonium: application of the 70kDa heat-shock protein and a novel biomarker, the Rab GDP dissociation inhibitor, as probes.</title>
        <authorList>
            <person name="Krasko A."/>
            <person name="Scheffer U."/>
            <person name="Koziol C."/>
            <person name="Pancer Z."/>
            <person name="Batel R."/>
            <person name="Badria F.A."/>
            <person name="Mueller W.E.G."/>
        </authorList>
    </citation>
    <scope>NUCLEOTIDE SEQUENCE</scope>
</reference>
<dbReference type="FunFam" id="3.50.50.60:FF:000232">
    <property type="entry name" value="Rab GDP dissociation inhibitor"/>
    <property type="match status" value="1"/>
</dbReference>
<evidence type="ECO:0000256" key="4">
    <source>
        <dbReference type="ARBA" id="ARBA00022468"/>
    </source>
</evidence>
<dbReference type="InterPro" id="IPR036188">
    <property type="entry name" value="FAD/NAD-bd_sf"/>
</dbReference>
<keyword evidence="6" id="KW-0333">Golgi apparatus</keyword>
<reference evidence="8" key="2">
    <citation type="journal article" date="1997" name="Biol. J. Linn. Soc. Lond.">
        <title>High conversation of the serum response factor with Metazoa: cDNA from the sponge Geodia cydonium.</title>
        <authorList>
            <person name="Scheffer U."/>
            <person name="Krasko A."/>
            <person name="Pancer Z."/>
            <person name="Mueller W.E.G."/>
        </authorList>
    </citation>
    <scope>NUCLEOTIDE SEQUENCE</scope>
</reference>
<evidence type="ECO:0000256" key="5">
    <source>
        <dbReference type="ARBA" id="ARBA00022490"/>
    </source>
</evidence>
<evidence type="ECO:0000256" key="3">
    <source>
        <dbReference type="ARBA" id="ARBA00005593"/>
    </source>
</evidence>
<dbReference type="AlphaFoldDB" id="O02441"/>
<evidence type="ECO:0000256" key="2">
    <source>
        <dbReference type="ARBA" id="ARBA00004601"/>
    </source>
</evidence>
<dbReference type="FunFam" id="3.30.519.10:FF:000014">
    <property type="entry name" value="Rab GDP dissociation inhibitor"/>
    <property type="match status" value="1"/>
</dbReference>
<comment type="similarity">
    <text evidence="3 7">Belongs to the Rab GDI family.</text>
</comment>
<dbReference type="GO" id="GO:0005093">
    <property type="term" value="F:Rab GDP-dissociation inhibitor activity"/>
    <property type="evidence" value="ECO:0007669"/>
    <property type="project" value="InterPro"/>
</dbReference>
<name>O02441_GEOCY</name>
<dbReference type="GO" id="GO:0007264">
    <property type="term" value="P:small GTPase-mediated signal transduction"/>
    <property type="evidence" value="ECO:0007669"/>
    <property type="project" value="InterPro"/>
</dbReference>
<dbReference type="FunFam" id="3.30.519.10:FF:000005">
    <property type="entry name" value="Rab GDP dissociation inhibitor"/>
    <property type="match status" value="1"/>
</dbReference>
<dbReference type="InterPro" id="IPR000806">
    <property type="entry name" value="RabGDI"/>
</dbReference>
<comment type="function">
    <text evidence="7">Regulates the GDP/GTP exchange reaction of most RAB proteins by inhibiting the dissociation of GDP from them, and the subsequent binding of GTP.</text>
</comment>
<dbReference type="Gene3D" id="1.10.405.10">
    <property type="entry name" value="Guanine Nucleotide Dissociation Inhibitor, domain 1"/>
    <property type="match status" value="1"/>
</dbReference>
<gene>
    <name evidence="8" type="primary">gdi</name>
</gene>
<keyword evidence="5 7" id="KW-0963">Cytoplasm</keyword>
<evidence type="ECO:0000256" key="7">
    <source>
        <dbReference type="RuleBase" id="RU363124"/>
    </source>
</evidence>
<dbReference type="Gene3D" id="3.50.50.60">
    <property type="entry name" value="FAD/NAD(P)-binding domain"/>
    <property type="match status" value="1"/>
</dbReference>
<dbReference type="InterPro" id="IPR018203">
    <property type="entry name" value="GDP_dissociation_inhibitor"/>
</dbReference>
<evidence type="ECO:0000313" key="8">
    <source>
        <dbReference type="EMBL" id="CAA64439.1"/>
    </source>
</evidence>
<organism evidence="8">
    <name type="scientific">Geodia cydonium</name>
    <name type="common">Sponge</name>
    <dbReference type="NCBI Taxonomy" id="6047"/>
    <lineage>
        <taxon>Eukaryota</taxon>
        <taxon>Metazoa</taxon>
        <taxon>Porifera</taxon>
        <taxon>Demospongiae</taxon>
        <taxon>Heteroscleromorpha</taxon>
        <taxon>Tetractinellida</taxon>
        <taxon>Astrophorina</taxon>
        <taxon>Geodiidae</taxon>
        <taxon>Geodia</taxon>
    </lineage>
</organism>
<accession>O02441</accession>
<comment type="subcellular location">
    <subcellularLocation>
        <location evidence="1 7">Cytoplasm</location>
    </subcellularLocation>
    <subcellularLocation>
        <location evidence="2">Golgi apparatus</location>
        <location evidence="2">trans-Golgi network</location>
    </subcellularLocation>
</comment>
<dbReference type="FunFam" id="3.50.50.60:FF:000158">
    <property type="entry name" value="Rab GDP dissociation inhibitor"/>
    <property type="match status" value="1"/>
</dbReference>